<dbReference type="AlphaFoldDB" id="A0A9D4VR42"/>
<evidence type="ECO:0000313" key="2">
    <source>
        <dbReference type="Proteomes" id="UP001058974"/>
    </source>
</evidence>
<proteinExistence type="predicted"/>
<accession>A0A9D4VR42</accession>
<protein>
    <submittedName>
        <fullName evidence="1">Uncharacterized protein</fullName>
    </submittedName>
</protein>
<sequence>MQLSSILSYKGNMVDSNRGHGSPDPVPHLNLVVEKVKAQMAIAEEAKARFDKAKFRVVDMMMVSQPTERFYKWFSEEYEGEEDSLKNIHYGVFGLVSAADVLRRIGNWQGWKNTR</sequence>
<dbReference type="Gramene" id="Psat07G0338500-T1">
    <property type="protein sequence ID" value="KAI5387220.1"/>
    <property type="gene ID" value="KIW84_073385"/>
</dbReference>
<dbReference type="Proteomes" id="UP001058974">
    <property type="component" value="Chromosome 7"/>
</dbReference>
<organism evidence="1 2">
    <name type="scientific">Pisum sativum</name>
    <name type="common">Garden pea</name>
    <name type="synonym">Lathyrus oleraceus</name>
    <dbReference type="NCBI Taxonomy" id="3888"/>
    <lineage>
        <taxon>Eukaryota</taxon>
        <taxon>Viridiplantae</taxon>
        <taxon>Streptophyta</taxon>
        <taxon>Embryophyta</taxon>
        <taxon>Tracheophyta</taxon>
        <taxon>Spermatophyta</taxon>
        <taxon>Magnoliopsida</taxon>
        <taxon>eudicotyledons</taxon>
        <taxon>Gunneridae</taxon>
        <taxon>Pentapetalae</taxon>
        <taxon>rosids</taxon>
        <taxon>fabids</taxon>
        <taxon>Fabales</taxon>
        <taxon>Fabaceae</taxon>
        <taxon>Papilionoideae</taxon>
        <taxon>50 kb inversion clade</taxon>
        <taxon>NPAAA clade</taxon>
        <taxon>Hologalegina</taxon>
        <taxon>IRL clade</taxon>
        <taxon>Fabeae</taxon>
        <taxon>Lathyrus</taxon>
    </lineage>
</organism>
<dbReference type="EMBL" id="JAMSHJ010000007">
    <property type="protein sequence ID" value="KAI5387220.1"/>
    <property type="molecule type" value="Genomic_DNA"/>
</dbReference>
<keyword evidence="2" id="KW-1185">Reference proteome</keyword>
<reference evidence="1 2" key="1">
    <citation type="journal article" date="2022" name="Nat. Genet.">
        <title>Improved pea reference genome and pan-genome highlight genomic features and evolutionary characteristics.</title>
        <authorList>
            <person name="Yang T."/>
            <person name="Liu R."/>
            <person name="Luo Y."/>
            <person name="Hu S."/>
            <person name="Wang D."/>
            <person name="Wang C."/>
            <person name="Pandey M.K."/>
            <person name="Ge S."/>
            <person name="Xu Q."/>
            <person name="Li N."/>
            <person name="Li G."/>
            <person name="Huang Y."/>
            <person name="Saxena R.K."/>
            <person name="Ji Y."/>
            <person name="Li M."/>
            <person name="Yan X."/>
            <person name="He Y."/>
            <person name="Liu Y."/>
            <person name="Wang X."/>
            <person name="Xiang C."/>
            <person name="Varshney R.K."/>
            <person name="Ding H."/>
            <person name="Gao S."/>
            <person name="Zong X."/>
        </authorList>
    </citation>
    <scope>NUCLEOTIDE SEQUENCE [LARGE SCALE GENOMIC DNA]</scope>
    <source>
        <strain evidence="1 2">cv. Zhongwan 6</strain>
    </source>
</reference>
<name>A0A9D4VR42_PEA</name>
<comment type="caution">
    <text evidence="1">The sequence shown here is derived from an EMBL/GenBank/DDBJ whole genome shotgun (WGS) entry which is preliminary data.</text>
</comment>
<evidence type="ECO:0000313" key="1">
    <source>
        <dbReference type="EMBL" id="KAI5387220.1"/>
    </source>
</evidence>
<gene>
    <name evidence="1" type="ORF">KIW84_073385</name>
</gene>